<dbReference type="OrthoDB" id="443682at2759"/>
<dbReference type="PANTHER" id="PTHR12298">
    <property type="entry name" value="PCDC2 PROGRAMMED CELL DEATH PROTEIN 2 -RELATED"/>
    <property type="match status" value="1"/>
</dbReference>
<dbReference type="Gene3D" id="6.10.140.2220">
    <property type="match status" value="1"/>
</dbReference>
<dbReference type="InterPro" id="IPR002893">
    <property type="entry name" value="Znf_MYND"/>
</dbReference>
<comment type="caution">
    <text evidence="6">The sequence shown here is derived from an EMBL/GenBank/DDBJ whole genome shotgun (WGS) entry which is preliminary data.</text>
</comment>
<evidence type="ECO:0000256" key="1">
    <source>
        <dbReference type="ARBA" id="ARBA00022723"/>
    </source>
</evidence>
<keyword evidence="2 4" id="KW-0863">Zinc-finger</keyword>
<keyword evidence="1" id="KW-0479">Metal-binding</keyword>
<dbReference type="GO" id="GO:0005737">
    <property type="term" value="C:cytoplasm"/>
    <property type="evidence" value="ECO:0007669"/>
    <property type="project" value="InterPro"/>
</dbReference>
<proteinExistence type="predicted"/>
<dbReference type="GO" id="GO:0008270">
    <property type="term" value="F:zinc ion binding"/>
    <property type="evidence" value="ECO:0007669"/>
    <property type="project" value="UniProtKB-KW"/>
</dbReference>
<reference evidence="7" key="1">
    <citation type="journal article" date="2016" name="Nature">
        <title>The genome of the seagrass Zostera marina reveals angiosperm adaptation to the sea.</title>
        <authorList>
            <person name="Olsen J.L."/>
            <person name="Rouze P."/>
            <person name="Verhelst B."/>
            <person name="Lin Y.-C."/>
            <person name="Bayer T."/>
            <person name="Collen J."/>
            <person name="Dattolo E."/>
            <person name="De Paoli E."/>
            <person name="Dittami S."/>
            <person name="Maumus F."/>
            <person name="Michel G."/>
            <person name="Kersting A."/>
            <person name="Lauritano C."/>
            <person name="Lohaus R."/>
            <person name="Toepel M."/>
            <person name="Tonon T."/>
            <person name="Vanneste K."/>
            <person name="Amirebrahimi M."/>
            <person name="Brakel J."/>
            <person name="Bostroem C."/>
            <person name="Chovatia M."/>
            <person name="Grimwood J."/>
            <person name="Jenkins J.W."/>
            <person name="Jueterbock A."/>
            <person name="Mraz A."/>
            <person name="Stam W.T."/>
            <person name="Tice H."/>
            <person name="Bornberg-Bauer E."/>
            <person name="Green P.J."/>
            <person name="Pearson G.A."/>
            <person name="Procaccini G."/>
            <person name="Duarte C.M."/>
            <person name="Schmutz J."/>
            <person name="Reusch T.B.H."/>
            <person name="Van de Peer Y."/>
        </authorList>
    </citation>
    <scope>NUCLEOTIDE SEQUENCE [LARGE SCALE GENOMIC DNA]</scope>
    <source>
        <strain evidence="7">cv. Finnish</strain>
    </source>
</reference>
<dbReference type="Pfam" id="PF01753">
    <property type="entry name" value="zf-MYND"/>
    <property type="match status" value="1"/>
</dbReference>
<dbReference type="SUPFAM" id="SSF144232">
    <property type="entry name" value="HIT/MYND zinc finger-like"/>
    <property type="match status" value="1"/>
</dbReference>
<dbReference type="EMBL" id="LFYR01002147">
    <property type="protein sequence ID" value="KMZ56714.1"/>
    <property type="molecule type" value="Genomic_DNA"/>
</dbReference>
<evidence type="ECO:0000313" key="7">
    <source>
        <dbReference type="Proteomes" id="UP000036987"/>
    </source>
</evidence>
<dbReference type="PROSITE" id="PS50865">
    <property type="entry name" value="ZF_MYND_2"/>
    <property type="match status" value="1"/>
</dbReference>
<dbReference type="PROSITE" id="PS01360">
    <property type="entry name" value="ZF_MYND_1"/>
    <property type="match status" value="1"/>
</dbReference>
<protein>
    <submittedName>
        <fullName evidence="6">Programmed cell death protein 2</fullName>
    </submittedName>
</protein>
<dbReference type="Proteomes" id="UP000036987">
    <property type="component" value="Unassembled WGS sequence"/>
</dbReference>
<dbReference type="InterPro" id="IPR007320">
    <property type="entry name" value="PDCD2_C"/>
</dbReference>
<sequence>MFIWSSYDYMSQIATERYSSIRVYDLSLQKPMDPNVDDLNSHGISPIEGDDNDGEGDCEMVVEEDENEDREPVTLGFVEKPKNPTSLLRHFFPSKAGGVPAWLDPLNLPGVKSRSCGFCENPLQFLLQIYAPISENESAFHRVLYVFMCPSMSCLLKDQHEQWKCRTDGFSPRSVKVFRYQLPRDNVFYSRDPPKYDGSDKPSGPGAPLCCWCGTWKGDKVCGSCKTARYCSENHQVVHWRSGHKTVCQRIILSSKDDSNPTDTNLQMKNIVACNTLWPEYEIVHEDECLSDDNDGDEVLKDNGSIASSIVSSKPNAEDDEEFNALENKFEADDDNKSWATFQVCIGKDPEQVLRYCRDVKGAAPLWPVSAGKPSKQDIPKCCHCSNPMFYEFQILPQLLYYFDLKNEADSVDWATVVVYTCSASCKPDRTGFTHEFPWVQIQP</sequence>
<evidence type="ECO:0000256" key="2">
    <source>
        <dbReference type="ARBA" id="ARBA00022771"/>
    </source>
</evidence>
<evidence type="ECO:0000313" key="6">
    <source>
        <dbReference type="EMBL" id="KMZ56714.1"/>
    </source>
</evidence>
<dbReference type="Pfam" id="PF04194">
    <property type="entry name" value="PDCD2_C"/>
    <property type="match status" value="1"/>
</dbReference>
<gene>
    <name evidence="6" type="ORF">ZOSMA_92G00790</name>
</gene>
<organism evidence="6 7">
    <name type="scientific">Zostera marina</name>
    <name type="common">Eelgrass</name>
    <dbReference type="NCBI Taxonomy" id="29655"/>
    <lineage>
        <taxon>Eukaryota</taxon>
        <taxon>Viridiplantae</taxon>
        <taxon>Streptophyta</taxon>
        <taxon>Embryophyta</taxon>
        <taxon>Tracheophyta</taxon>
        <taxon>Spermatophyta</taxon>
        <taxon>Magnoliopsida</taxon>
        <taxon>Liliopsida</taxon>
        <taxon>Zosteraceae</taxon>
        <taxon>Zostera</taxon>
    </lineage>
</organism>
<evidence type="ECO:0000256" key="3">
    <source>
        <dbReference type="ARBA" id="ARBA00022833"/>
    </source>
</evidence>
<dbReference type="PANTHER" id="PTHR12298:SF4">
    <property type="entry name" value="PROGRAMMED CELL DEATH PROTEIN 2"/>
    <property type="match status" value="1"/>
</dbReference>
<keyword evidence="3" id="KW-0862">Zinc</keyword>
<evidence type="ECO:0000259" key="5">
    <source>
        <dbReference type="PROSITE" id="PS50865"/>
    </source>
</evidence>
<evidence type="ECO:0000256" key="4">
    <source>
        <dbReference type="PROSITE-ProRule" id="PRU00134"/>
    </source>
</evidence>
<dbReference type="STRING" id="29655.A0A0K9NIY6"/>
<dbReference type="OMA" id="HQVIRYS"/>
<accession>A0A0K9NIY6</accession>
<name>A0A0K9NIY6_ZOSMR</name>
<keyword evidence="7" id="KW-1185">Reference proteome</keyword>
<dbReference type="AlphaFoldDB" id="A0A0K9NIY6"/>
<feature type="domain" description="MYND-type" evidence="5">
    <location>
        <begin position="210"/>
        <end position="248"/>
    </location>
</feature>